<feature type="region of interest" description="Disordered" evidence="1">
    <location>
        <begin position="1"/>
        <end position="62"/>
    </location>
</feature>
<feature type="region of interest" description="Disordered" evidence="1">
    <location>
        <begin position="221"/>
        <end position="274"/>
    </location>
</feature>
<name>A0A167Z8B0_9HYPO</name>
<evidence type="ECO:0000313" key="3">
    <source>
        <dbReference type="Proteomes" id="UP000076874"/>
    </source>
</evidence>
<dbReference type="STRING" id="1081102.A0A167Z8B0"/>
<dbReference type="OrthoDB" id="5234575at2759"/>
<feature type="compositionally biased region" description="Low complexity" evidence="1">
    <location>
        <begin position="254"/>
        <end position="268"/>
    </location>
</feature>
<gene>
    <name evidence="2" type="ORF">SPI_01780</name>
</gene>
<evidence type="ECO:0000313" key="2">
    <source>
        <dbReference type="EMBL" id="OAA67204.1"/>
    </source>
</evidence>
<feature type="compositionally biased region" description="Low complexity" evidence="1">
    <location>
        <begin position="221"/>
        <end position="230"/>
    </location>
</feature>
<evidence type="ECO:0000256" key="1">
    <source>
        <dbReference type="SAM" id="MobiDB-lite"/>
    </source>
</evidence>
<protein>
    <submittedName>
        <fullName evidence="2">Uncharacterized protein</fullName>
    </submittedName>
</protein>
<feature type="compositionally biased region" description="Polar residues" evidence="1">
    <location>
        <begin position="19"/>
        <end position="32"/>
    </location>
</feature>
<feature type="region of interest" description="Disordered" evidence="1">
    <location>
        <begin position="165"/>
        <end position="195"/>
    </location>
</feature>
<sequence>MPDSPSAAAAAAAHPVTPPSTQQPWLAASPSSERGADAATDSLATPTSPPQPPPSSSFYTRSPAATHLLRSLSYHALGISGLSPRSLQRRLVFYDDGGDTDEDSVGTGAGDGGGPDTKKEDDGDEHGAANGHGGDEDVIDYDFAAEDSKDVLLDRLHDMARHVAAIPASSPSLSSQRSASGTLVGADGTSRPRDGSVVSALHAHIDEMEAEVAAAMAAAAASAANVSTHHSGGHHHHHHQQDDGHARRHRSNKSRASSESVAHSSPQSRQARRTAPFLQAAPLLFSERSSPSVLQHAGSPTEHRPRPPSTHATTADAANRPVAAGVSKSFAGNCDALADDLSTVLANLTNRSQEAEAIQQTLLRQLAAANQRAAQLEVRVQALTKAQAQAQAQAKPWSPPAGLDGTTYDQSDVYGGDGDDDDNRWAALDSELSFLRLQLRGIEVRCRPYLSDDADPELTESIENWKADWTALRARVEEEQRSHTGLGSCHGKNGTSNTQ</sequence>
<dbReference type="EMBL" id="AZHD01000002">
    <property type="protein sequence ID" value="OAA67204.1"/>
    <property type="molecule type" value="Genomic_DNA"/>
</dbReference>
<feature type="region of interest" description="Disordered" evidence="1">
    <location>
        <begin position="289"/>
        <end position="319"/>
    </location>
</feature>
<keyword evidence="3" id="KW-1185">Reference proteome</keyword>
<feature type="region of interest" description="Disordered" evidence="1">
    <location>
        <begin position="476"/>
        <end position="499"/>
    </location>
</feature>
<reference evidence="2 3" key="1">
    <citation type="journal article" date="2016" name="Genome Biol. Evol.">
        <title>Divergent and convergent evolution of fungal pathogenicity.</title>
        <authorList>
            <person name="Shang Y."/>
            <person name="Xiao G."/>
            <person name="Zheng P."/>
            <person name="Cen K."/>
            <person name="Zhan S."/>
            <person name="Wang C."/>
        </authorList>
    </citation>
    <scope>NUCLEOTIDE SEQUENCE [LARGE SCALE GENOMIC DNA]</scope>
    <source>
        <strain evidence="2 3">RCEF 264</strain>
    </source>
</reference>
<proteinExistence type="predicted"/>
<organism evidence="2 3">
    <name type="scientific">Niveomyces insectorum RCEF 264</name>
    <dbReference type="NCBI Taxonomy" id="1081102"/>
    <lineage>
        <taxon>Eukaryota</taxon>
        <taxon>Fungi</taxon>
        <taxon>Dikarya</taxon>
        <taxon>Ascomycota</taxon>
        <taxon>Pezizomycotina</taxon>
        <taxon>Sordariomycetes</taxon>
        <taxon>Hypocreomycetidae</taxon>
        <taxon>Hypocreales</taxon>
        <taxon>Cordycipitaceae</taxon>
        <taxon>Niveomyces</taxon>
    </lineage>
</organism>
<comment type="caution">
    <text evidence="2">The sequence shown here is derived from an EMBL/GenBank/DDBJ whole genome shotgun (WGS) entry which is preliminary data.</text>
</comment>
<feature type="compositionally biased region" description="Basic and acidic residues" evidence="1">
    <location>
        <begin position="116"/>
        <end position="127"/>
    </location>
</feature>
<feature type="compositionally biased region" description="Low complexity" evidence="1">
    <location>
        <begin position="165"/>
        <end position="180"/>
    </location>
</feature>
<accession>A0A167Z8B0</accession>
<feature type="region of interest" description="Disordered" evidence="1">
    <location>
        <begin position="391"/>
        <end position="417"/>
    </location>
</feature>
<feature type="region of interest" description="Disordered" evidence="1">
    <location>
        <begin position="93"/>
        <end position="137"/>
    </location>
</feature>
<dbReference type="AlphaFoldDB" id="A0A167Z8B0"/>
<dbReference type="Proteomes" id="UP000076874">
    <property type="component" value="Unassembled WGS sequence"/>
</dbReference>